<feature type="signal peptide" evidence="1">
    <location>
        <begin position="1"/>
        <end position="21"/>
    </location>
</feature>
<dbReference type="AlphaFoldDB" id="A0A931H215"/>
<dbReference type="EMBL" id="JADWYS010000001">
    <property type="protein sequence ID" value="MBG9387044.1"/>
    <property type="molecule type" value="Genomic_DNA"/>
</dbReference>
<reference evidence="2" key="1">
    <citation type="submission" date="2020-11" db="EMBL/GenBank/DDBJ databases">
        <title>Bacterial whole genome sequence for Caenimonas sp. DR4.4.</title>
        <authorList>
            <person name="Le V."/>
            <person name="Ko S.-R."/>
            <person name="Ahn C.-Y."/>
            <person name="Oh H.-M."/>
        </authorList>
    </citation>
    <scope>NUCLEOTIDE SEQUENCE</scope>
    <source>
        <strain evidence="2">DR4.4</strain>
    </source>
</reference>
<protein>
    <submittedName>
        <fullName evidence="2">Uncharacterized protein</fullName>
    </submittedName>
</protein>
<proteinExistence type="predicted"/>
<dbReference type="PROSITE" id="PS51257">
    <property type="entry name" value="PROKAR_LIPOPROTEIN"/>
    <property type="match status" value="1"/>
</dbReference>
<feature type="chain" id="PRO_5036921735" evidence="1">
    <location>
        <begin position="22"/>
        <end position="133"/>
    </location>
</feature>
<dbReference type="Proteomes" id="UP000651050">
    <property type="component" value="Unassembled WGS sequence"/>
</dbReference>
<accession>A0A931H215</accession>
<organism evidence="2 3">
    <name type="scientific">Caenimonas aquaedulcis</name>
    <dbReference type="NCBI Taxonomy" id="2793270"/>
    <lineage>
        <taxon>Bacteria</taxon>
        <taxon>Pseudomonadati</taxon>
        <taxon>Pseudomonadota</taxon>
        <taxon>Betaproteobacteria</taxon>
        <taxon>Burkholderiales</taxon>
        <taxon>Comamonadaceae</taxon>
        <taxon>Caenimonas</taxon>
    </lineage>
</organism>
<evidence type="ECO:0000313" key="3">
    <source>
        <dbReference type="Proteomes" id="UP000651050"/>
    </source>
</evidence>
<dbReference type="RefSeq" id="WP_196984994.1">
    <property type="nucleotide sequence ID" value="NZ_JADWYS010000001.1"/>
</dbReference>
<name>A0A931H215_9BURK</name>
<keyword evidence="1" id="KW-0732">Signal</keyword>
<evidence type="ECO:0000313" key="2">
    <source>
        <dbReference type="EMBL" id="MBG9387044.1"/>
    </source>
</evidence>
<evidence type="ECO:0000256" key="1">
    <source>
        <dbReference type="SAM" id="SignalP"/>
    </source>
</evidence>
<keyword evidence="3" id="KW-1185">Reference proteome</keyword>
<gene>
    <name evidence="2" type="ORF">I5803_03310</name>
</gene>
<comment type="caution">
    <text evidence="2">The sequence shown here is derived from an EMBL/GenBank/DDBJ whole genome shotgun (WGS) entry which is preliminary data.</text>
</comment>
<sequence length="133" mass="14040">MKRLHGVIAVAIVAMANAAAACGYCVEDRIAAVYDHALTLRAAGGKLQIAYFAWDGPVARSSEMRAKIVSAVQGTGGVDGPSVRVSMEPAAIAVAFDPARVKREQLDASMRRRLSALKIDLTSLQTSPPPPRP</sequence>